<feature type="transmembrane region" description="Helical" evidence="2">
    <location>
        <begin position="544"/>
        <end position="566"/>
    </location>
</feature>
<dbReference type="Pfam" id="PF06022">
    <property type="entry name" value="Cir_Bir_Yir"/>
    <property type="match status" value="1"/>
</dbReference>
<feature type="compositionally biased region" description="Polar residues" evidence="1">
    <location>
        <begin position="435"/>
        <end position="454"/>
    </location>
</feature>
<sequence length="651" mass="72980">MSRHVCEMLNSLYSQLPDDDNEGNQINGGKLLYETYCPTSKERYQKCNSDHDKIKAGFIYLVFQLFGNVNSEGEHEDQKKYYVYYGFLWMSYKLQQSNITSDQHIGLYDFLNNHIVNDDWYDIIGEHVEPKMSLLNKETDIGLMSEIYYILKEMCKQFSKKDDSFDYLKYFSKYYNSVKKFGENILKKSKNGNIDNIDKIYVDLYDMLKNDYNEYRKDHYGKNSHSNPPPELPNIKEIQKKITHDLKTSDSQDRANVSLESQDGDENSKQQQPVQQPHQTPDLHIPGGALAPSDSGSKGTGYIKDPQENKQGAAGGEQKDSGGSGGESNGDQGSQGGSDSAPGASRSQIASWLSFDIGSSILGIASKGMEQLNNALDFFEEKKEQLTKVTDTIKDLYSTSVSNIKTVYDNSRNFLNSIIDNISNQPEKVDMPSTLGGSQPGSNGTGSGLPTTNDPTPPQKDSPQTPPGTPHTSLPSPDPKDQPNVHQLPQGSPGSQISNQKDQGGSQKPVPVPVTKPENSVTKVKVNETTGIGDIYVLKEYKQIGISIIVLLIPIVLDIMYKYLYYGCGKKSKRKKNMKKVINSIGGKRQVQIIISSSSHKKQTKKSINSFNEKKSLLNIYKLMQADPIPFINLFFLLIFFVYKRKRDTIE</sequence>
<name>A0A6V7RZV1_PLAVN</name>
<dbReference type="EMBL" id="LR865383">
    <property type="protein sequence ID" value="CAD2087462.1"/>
    <property type="molecule type" value="Genomic_DNA"/>
</dbReference>
<keyword evidence="2" id="KW-1133">Transmembrane helix</keyword>
<protein>
    <submittedName>
        <fullName evidence="3">CIR protein PIR protein</fullName>
    </submittedName>
</protein>
<feature type="compositionally biased region" description="Low complexity" evidence="1">
    <location>
        <begin position="270"/>
        <end position="280"/>
    </location>
</feature>
<dbReference type="VEuPathDB" id="PlasmoDB:PVBDA_0502680"/>
<feature type="compositionally biased region" description="Basic and acidic residues" evidence="1">
    <location>
        <begin position="244"/>
        <end position="253"/>
    </location>
</feature>
<evidence type="ECO:0000313" key="3">
    <source>
        <dbReference type="EMBL" id="CAD2087462.1"/>
    </source>
</evidence>
<evidence type="ECO:0000256" key="2">
    <source>
        <dbReference type="SAM" id="Phobius"/>
    </source>
</evidence>
<feature type="region of interest" description="Disordered" evidence="1">
    <location>
        <begin position="244"/>
        <end position="345"/>
    </location>
</feature>
<keyword evidence="2" id="KW-0812">Transmembrane</keyword>
<dbReference type="InterPro" id="IPR006477">
    <property type="entry name" value="Yir_bir_cir"/>
</dbReference>
<gene>
    <name evidence="3" type="ORF">PVBDA_0502680</name>
</gene>
<dbReference type="Proteomes" id="UP000515550">
    <property type="component" value="Chromosome PVBDA_05"/>
</dbReference>
<feature type="region of interest" description="Disordered" evidence="1">
    <location>
        <begin position="425"/>
        <end position="519"/>
    </location>
</feature>
<proteinExistence type="predicted"/>
<accession>A0A6V7RZV1</accession>
<reference evidence="3 4" key="1">
    <citation type="submission" date="2020-08" db="EMBL/GenBank/DDBJ databases">
        <authorList>
            <person name="Ramaprasad A."/>
        </authorList>
    </citation>
    <scope>NUCLEOTIDE SEQUENCE [LARGE SCALE GENOMIC DNA]</scope>
</reference>
<feature type="compositionally biased region" description="Pro residues" evidence="1">
    <location>
        <begin position="455"/>
        <end position="469"/>
    </location>
</feature>
<feature type="compositionally biased region" description="Polar residues" evidence="1">
    <location>
        <begin position="484"/>
        <end position="506"/>
    </location>
</feature>
<dbReference type="AlphaFoldDB" id="A0A6V7RZV1"/>
<keyword evidence="2" id="KW-0472">Membrane</keyword>
<organism evidence="3 4">
    <name type="scientific">Plasmodium vinckei brucechwatti</name>
    <dbReference type="NCBI Taxonomy" id="119398"/>
    <lineage>
        <taxon>Eukaryota</taxon>
        <taxon>Sar</taxon>
        <taxon>Alveolata</taxon>
        <taxon>Apicomplexa</taxon>
        <taxon>Aconoidasida</taxon>
        <taxon>Haemosporida</taxon>
        <taxon>Plasmodiidae</taxon>
        <taxon>Plasmodium</taxon>
        <taxon>Plasmodium (Vinckeia)</taxon>
    </lineage>
</organism>
<evidence type="ECO:0000256" key="1">
    <source>
        <dbReference type="SAM" id="MobiDB-lite"/>
    </source>
</evidence>
<feature type="compositionally biased region" description="Gly residues" evidence="1">
    <location>
        <begin position="322"/>
        <end position="336"/>
    </location>
</feature>
<evidence type="ECO:0000313" key="4">
    <source>
        <dbReference type="Proteomes" id="UP000515550"/>
    </source>
</evidence>